<dbReference type="InterPro" id="IPR036388">
    <property type="entry name" value="WH-like_DNA-bd_sf"/>
</dbReference>
<organism evidence="7 9">
    <name type="scientific">Shewanella psychromarinicola</name>
    <dbReference type="NCBI Taxonomy" id="2487742"/>
    <lineage>
        <taxon>Bacteria</taxon>
        <taxon>Pseudomonadati</taxon>
        <taxon>Pseudomonadota</taxon>
        <taxon>Gammaproteobacteria</taxon>
        <taxon>Alteromonadales</taxon>
        <taxon>Shewanellaceae</taxon>
        <taxon>Shewanella</taxon>
    </lineage>
</organism>
<evidence type="ECO:0000313" key="8">
    <source>
        <dbReference type="Proteomes" id="UP000273778"/>
    </source>
</evidence>
<evidence type="ECO:0000259" key="5">
    <source>
        <dbReference type="PROSITE" id="PS50931"/>
    </source>
</evidence>
<dbReference type="AlphaFoldDB" id="A0A3N4DCF1"/>
<reference evidence="7" key="3">
    <citation type="submission" date="2018-11" db="EMBL/GenBank/DDBJ databases">
        <authorList>
            <person name="Hwang Y.J."/>
            <person name="Hwang C.Y."/>
        </authorList>
    </citation>
    <scope>NUCLEOTIDE SEQUENCE</scope>
    <source>
        <strain evidence="7">R106</strain>
    </source>
</reference>
<dbReference type="GO" id="GO:0003700">
    <property type="term" value="F:DNA-binding transcription factor activity"/>
    <property type="evidence" value="ECO:0007669"/>
    <property type="project" value="InterPro"/>
</dbReference>
<dbReference type="Gene3D" id="3.40.190.290">
    <property type="match status" value="1"/>
</dbReference>
<reference evidence="9" key="2">
    <citation type="submission" date="2018-11" db="EMBL/GenBank/DDBJ databases">
        <title>Shewanella sp. R106.</title>
        <authorList>
            <person name="Hwang Y.J."/>
            <person name="Hwang C.Y."/>
        </authorList>
    </citation>
    <scope>NUCLEOTIDE SEQUENCE [LARGE SCALE GENOMIC DNA]</scope>
    <source>
        <strain evidence="9">R106</strain>
    </source>
</reference>
<accession>A0A3N4DCF1</accession>
<evidence type="ECO:0000313" key="7">
    <source>
        <dbReference type="EMBL" id="RPA23643.1"/>
    </source>
</evidence>
<dbReference type="PANTHER" id="PTHR30537:SF5">
    <property type="entry name" value="HTH-TYPE TRANSCRIPTIONAL ACTIVATOR TTDR-RELATED"/>
    <property type="match status" value="1"/>
</dbReference>
<name>A0A3N4DCF1_9GAMM</name>
<dbReference type="SUPFAM" id="SSF46785">
    <property type="entry name" value="Winged helix' DNA-binding domain"/>
    <property type="match status" value="1"/>
</dbReference>
<evidence type="ECO:0000313" key="9">
    <source>
        <dbReference type="Proteomes" id="UP000278855"/>
    </source>
</evidence>
<dbReference type="RefSeq" id="WP_124013817.1">
    <property type="nucleotide sequence ID" value="NZ_CP034073.1"/>
</dbReference>
<dbReference type="Pfam" id="PF00126">
    <property type="entry name" value="HTH_1"/>
    <property type="match status" value="1"/>
</dbReference>
<dbReference type="Proteomes" id="UP000278855">
    <property type="component" value="Unassembled WGS sequence"/>
</dbReference>
<keyword evidence="3" id="KW-0238">DNA-binding</keyword>
<evidence type="ECO:0000313" key="6">
    <source>
        <dbReference type="EMBL" id="AZG33562.1"/>
    </source>
</evidence>
<dbReference type="InterPro" id="IPR000847">
    <property type="entry name" value="LysR_HTH_N"/>
</dbReference>
<protein>
    <submittedName>
        <fullName evidence="7">LysR family transcriptional regulator</fullName>
    </submittedName>
</protein>
<dbReference type="GO" id="GO:0006351">
    <property type="term" value="P:DNA-templated transcription"/>
    <property type="evidence" value="ECO:0007669"/>
    <property type="project" value="TreeGrafter"/>
</dbReference>
<evidence type="ECO:0000256" key="2">
    <source>
        <dbReference type="ARBA" id="ARBA00023015"/>
    </source>
</evidence>
<keyword evidence="2" id="KW-0805">Transcription regulation</keyword>
<dbReference type="InterPro" id="IPR058163">
    <property type="entry name" value="LysR-type_TF_proteobact-type"/>
</dbReference>
<proteinExistence type="inferred from homology"/>
<dbReference type="PROSITE" id="PS50931">
    <property type="entry name" value="HTH_LYSR"/>
    <property type="match status" value="1"/>
</dbReference>
<comment type="similarity">
    <text evidence="1">Belongs to the LysR transcriptional regulatory family.</text>
</comment>
<evidence type="ECO:0000256" key="4">
    <source>
        <dbReference type="ARBA" id="ARBA00023163"/>
    </source>
</evidence>
<dbReference type="InterPro" id="IPR005119">
    <property type="entry name" value="LysR_subst-bd"/>
</dbReference>
<gene>
    <name evidence="7" type="ORF">EGC77_18140</name>
    <name evidence="6" type="ORF">EGC80_00535</name>
</gene>
<dbReference type="CDD" id="cd08422">
    <property type="entry name" value="PBP2_CrgA_like"/>
    <property type="match status" value="1"/>
</dbReference>
<dbReference type="OrthoDB" id="9786526at2"/>
<dbReference type="InterPro" id="IPR036390">
    <property type="entry name" value="WH_DNA-bd_sf"/>
</dbReference>
<keyword evidence="8" id="KW-1185">Reference proteome</keyword>
<feature type="domain" description="HTH lysR-type" evidence="5">
    <location>
        <begin position="1"/>
        <end position="59"/>
    </location>
</feature>
<sequence length="301" mass="33510">MDMLNLMRNFVAVVEEGSFTAAAKRLGKTKALLSTQVTQLETKLAVRLLHRSTRSLTVTEAGNAYWGEAKRILDDVENLGSQLLNQHRSLAGSIRISTPVTYGEEVLTPFISYLISEQPRLHIDMMLTDRHVDLVNEGYDLAIRVGRLKDSNLIARPLGQTRLVTCASASFIEKYGLADHPDQLCDLPCVVDSNYPHLQQWHFTQADDTVVVNVNNVVTVNNARSATALALANTGIVAVPEFIVKKQLQNGELIEVLTGFELGTLPVHVLYPSRKHLSVKVSYFIEKLLQYFEPDKSSPIK</sequence>
<dbReference type="EMBL" id="CP034073">
    <property type="protein sequence ID" value="AZG33562.1"/>
    <property type="molecule type" value="Genomic_DNA"/>
</dbReference>
<dbReference type="GO" id="GO:0043565">
    <property type="term" value="F:sequence-specific DNA binding"/>
    <property type="evidence" value="ECO:0007669"/>
    <property type="project" value="TreeGrafter"/>
</dbReference>
<evidence type="ECO:0000256" key="1">
    <source>
        <dbReference type="ARBA" id="ARBA00009437"/>
    </source>
</evidence>
<reference evidence="6 8" key="1">
    <citation type="submission" date="2018-11" db="EMBL/GenBank/DDBJ databases">
        <title>Shewanella sp. M2.</title>
        <authorList>
            <person name="Hwang Y.J."/>
            <person name="Hwang C.Y."/>
        </authorList>
    </citation>
    <scope>NUCLEOTIDE SEQUENCE [LARGE SCALE GENOMIC DNA]</scope>
    <source>
        <strain evidence="6 8">M2</strain>
    </source>
</reference>
<dbReference type="EMBL" id="RKKB01000015">
    <property type="protein sequence ID" value="RPA23643.1"/>
    <property type="molecule type" value="Genomic_DNA"/>
</dbReference>
<dbReference type="SUPFAM" id="SSF53850">
    <property type="entry name" value="Periplasmic binding protein-like II"/>
    <property type="match status" value="1"/>
</dbReference>
<dbReference type="Gene3D" id="1.10.10.10">
    <property type="entry name" value="Winged helix-like DNA-binding domain superfamily/Winged helix DNA-binding domain"/>
    <property type="match status" value="1"/>
</dbReference>
<evidence type="ECO:0000256" key="3">
    <source>
        <dbReference type="ARBA" id="ARBA00023125"/>
    </source>
</evidence>
<dbReference type="Pfam" id="PF03466">
    <property type="entry name" value="LysR_substrate"/>
    <property type="match status" value="1"/>
</dbReference>
<dbReference type="PANTHER" id="PTHR30537">
    <property type="entry name" value="HTH-TYPE TRANSCRIPTIONAL REGULATOR"/>
    <property type="match status" value="1"/>
</dbReference>
<dbReference type="FunFam" id="1.10.10.10:FF:000001">
    <property type="entry name" value="LysR family transcriptional regulator"/>
    <property type="match status" value="1"/>
</dbReference>
<keyword evidence="4" id="KW-0804">Transcription</keyword>
<dbReference type="KEGG" id="spsr:EGC80_00535"/>
<dbReference type="Proteomes" id="UP000273778">
    <property type="component" value="Chromosome"/>
</dbReference>